<sequence length="232" mass="24469">MPATAHTRKPSDDHSKFTYTLTDSDGAAIDVSSVTSVDLYVEDDAGSTVISGQAATIEDGANGVVSFVFGTTELDSAGTYHAEFVINRNSGTSYQHVPAGRNLRIDVVEEVQTGTPTIAETSTPDYQRKPGDDYTALTHTLTDRDGNAIDVSSATAVTVWADAPDESAELSGASTTNVTDGSDGQVTYDVQSGDFAAAGDYSVEFVIEYGDGSYRPVPHDSNIHLEVAEDVK</sequence>
<dbReference type="AlphaFoldDB" id="A0A1I6GJ06"/>
<dbReference type="RefSeq" id="WP_089805553.1">
    <property type="nucleotide sequence ID" value="NZ_FOYT01000001.1"/>
</dbReference>
<accession>A0A1I6GJ06</accession>
<name>A0A1I6GJ06_9EURY</name>
<evidence type="ECO:0000313" key="2">
    <source>
        <dbReference type="Proteomes" id="UP000198531"/>
    </source>
</evidence>
<dbReference type="Gene3D" id="2.60.40.3350">
    <property type="match status" value="1"/>
</dbReference>
<dbReference type="Proteomes" id="UP000198531">
    <property type="component" value="Unassembled WGS sequence"/>
</dbReference>
<evidence type="ECO:0000313" key="1">
    <source>
        <dbReference type="EMBL" id="SFR42119.1"/>
    </source>
</evidence>
<proteinExistence type="predicted"/>
<dbReference type="STRING" id="553469.SAMN04487947_1226"/>
<dbReference type="EMBL" id="FOYT01000001">
    <property type="protein sequence ID" value="SFR42119.1"/>
    <property type="molecule type" value="Genomic_DNA"/>
</dbReference>
<gene>
    <name evidence="1" type="ORF">SAMN04487947_1226</name>
</gene>
<keyword evidence="2" id="KW-1185">Reference proteome</keyword>
<dbReference type="OrthoDB" id="380183at2157"/>
<protein>
    <submittedName>
        <fullName evidence="1">Uncharacterized protein</fullName>
    </submittedName>
</protein>
<organism evidence="1 2">
    <name type="scientific">Halogeometricum rufum</name>
    <dbReference type="NCBI Taxonomy" id="553469"/>
    <lineage>
        <taxon>Archaea</taxon>
        <taxon>Methanobacteriati</taxon>
        <taxon>Methanobacteriota</taxon>
        <taxon>Stenosarchaea group</taxon>
        <taxon>Halobacteria</taxon>
        <taxon>Halobacteriales</taxon>
        <taxon>Haloferacaceae</taxon>
        <taxon>Halogeometricum</taxon>
    </lineage>
</organism>
<reference evidence="2" key="1">
    <citation type="submission" date="2016-10" db="EMBL/GenBank/DDBJ databases">
        <authorList>
            <person name="Varghese N."/>
            <person name="Submissions S."/>
        </authorList>
    </citation>
    <scope>NUCLEOTIDE SEQUENCE [LARGE SCALE GENOMIC DNA]</scope>
    <source>
        <strain evidence="2">CGMCC 1.7736</strain>
    </source>
</reference>